<feature type="compositionally biased region" description="Basic residues" evidence="1">
    <location>
        <begin position="56"/>
        <end position="74"/>
    </location>
</feature>
<evidence type="ECO:0000256" key="1">
    <source>
        <dbReference type="SAM" id="MobiDB-lite"/>
    </source>
</evidence>
<organism evidence="2 3">
    <name type="scientific">Cardiocondyla obscurior</name>
    <dbReference type="NCBI Taxonomy" id="286306"/>
    <lineage>
        <taxon>Eukaryota</taxon>
        <taxon>Metazoa</taxon>
        <taxon>Ecdysozoa</taxon>
        <taxon>Arthropoda</taxon>
        <taxon>Hexapoda</taxon>
        <taxon>Insecta</taxon>
        <taxon>Pterygota</taxon>
        <taxon>Neoptera</taxon>
        <taxon>Endopterygota</taxon>
        <taxon>Hymenoptera</taxon>
        <taxon>Apocrita</taxon>
        <taxon>Aculeata</taxon>
        <taxon>Formicoidea</taxon>
        <taxon>Formicidae</taxon>
        <taxon>Myrmicinae</taxon>
        <taxon>Cardiocondyla</taxon>
    </lineage>
</organism>
<evidence type="ECO:0000313" key="3">
    <source>
        <dbReference type="Proteomes" id="UP001430953"/>
    </source>
</evidence>
<dbReference type="AlphaFoldDB" id="A0AAW2G5R3"/>
<feature type="region of interest" description="Disordered" evidence="1">
    <location>
        <begin position="51"/>
        <end position="97"/>
    </location>
</feature>
<comment type="caution">
    <text evidence="2">The sequence shown here is derived from an EMBL/GenBank/DDBJ whole genome shotgun (WGS) entry which is preliminary data.</text>
</comment>
<feature type="region of interest" description="Disordered" evidence="1">
    <location>
        <begin position="120"/>
        <end position="141"/>
    </location>
</feature>
<protein>
    <recommendedName>
        <fullName evidence="4">Ribosomal protein S12</fullName>
    </recommendedName>
</protein>
<evidence type="ECO:0008006" key="4">
    <source>
        <dbReference type="Google" id="ProtNLM"/>
    </source>
</evidence>
<evidence type="ECO:0000313" key="2">
    <source>
        <dbReference type="EMBL" id="KAL0121867.1"/>
    </source>
</evidence>
<dbReference type="EMBL" id="JADYXP020000006">
    <property type="protein sequence ID" value="KAL0121867.1"/>
    <property type="molecule type" value="Genomic_DNA"/>
</dbReference>
<accession>A0AAW2G5R3</accession>
<dbReference type="Proteomes" id="UP001430953">
    <property type="component" value="Unassembled WGS sequence"/>
</dbReference>
<keyword evidence="3" id="KW-1185">Reference proteome</keyword>
<proteinExistence type="predicted"/>
<name>A0AAW2G5R3_9HYME</name>
<sequence>MQNSRSTRLIVAGRHATRIPLWQPLTILPCPPPSLCQGQASQIRRRSLISFFYRLPKPKRKRKERGKKGKKKEKRKEPEKGRDRKRKRGREKTGVLVISREMRVNKKVNGLTARRVQRSRVPKFIVRSCPPHGLKETRQGR</sequence>
<gene>
    <name evidence="2" type="ORF">PUN28_006978</name>
</gene>
<reference evidence="2 3" key="1">
    <citation type="submission" date="2023-03" db="EMBL/GenBank/DDBJ databases">
        <title>High recombination rates correlate with genetic variation in Cardiocondyla obscurior ants.</title>
        <authorList>
            <person name="Errbii M."/>
        </authorList>
    </citation>
    <scope>NUCLEOTIDE SEQUENCE [LARGE SCALE GENOMIC DNA]</scope>
    <source>
        <strain evidence="2">Alpha-2009</strain>
        <tissue evidence="2">Whole body</tissue>
    </source>
</reference>